<feature type="repeat" description="WD" evidence="3">
    <location>
        <begin position="848"/>
        <end position="889"/>
    </location>
</feature>
<proteinExistence type="predicted"/>
<feature type="repeat" description="WD" evidence="3">
    <location>
        <begin position="1238"/>
        <end position="1279"/>
    </location>
</feature>
<feature type="repeat" description="WD" evidence="3">
    <location>
        <begin position="680"/>
        <end position="721"/>
    </location>
</feature>
<dbReference type="InterPro" id="IPR001387">
    <property type="entry name" value="Cro/C1-type_HTH"/>
</dbReference>
<sequence length="1311" mass="138124">MEGGTHAPGGRPAGARPPGPQHAGEQLRRLRLERGVSLVKLARLAFYSKGYLSKVENGEKPLTLELARACDHALETGGALELLVPVPAGDKGGSRPEDHGVCPYRGLSPFGAEDARWFFGRDAETAGVVAQLTERLTLPGPLLVMAPSGAGKSSLLRAGMLPALARGALPVAGSHAWPAVLLTPGERPVRELLSQVTKVTGGAHRLLEAALNEGPGAFAAAVRDAVAGHGSPDRTSGPGRSPGDSAAEAAAALVVVVDQFEELFTLCRDGQERAVFVEALLALATGRGDTEGGDTEGGLPTALVVLGVRADFYDRCLAYPGLAASLQHGHITLGPMNDARLREAITAPAREAGLEVEAGLVEVLLRDIGLMPGNAADTGVSRAGALPLLSHALLSTWQHRENATLTVAGYRLTGGISGAVAATAERAYTSLPTDRQAVARRILLQLVHVGEDRETSHRTHRTHLLEDRPTRETTEDVLEVFTRARLLTVDADHVEPAHEILLHAWPRLRAWIDDDRAGLRTRQLLAETAAAWEEESRDKGLLYRGTRLAAAREWAADPARRATLSPVAQAFLDASTDHETAERKKEQRRSRGMRRLLAGLVILLTLALIATGVAFWQRQAAVTAQREAQSRQMAAQSSALLDSDPDLASLLAVQAHRTGKTDEATASLYAAATLPLRHRLTGHTGAVTSVAFDPGGKTLATGSSDGTARMWDVATGRVRTTLTGHSAPVRSVAFSPDGRTLATGSDDRTVRLWDVSTEETHGLLTGHTRPVASVAFSPDGLTVASIGGDGTVRLWDVARGAIHATFAPGARVTSLAFSPDGKTLATAGEDRTTRLWDITTETISNTLVAKTAATVQSVVFSPGGKSLITAGYDGTVQLWDVTTGKARTLPMGQLTSAESVAFSPDGQTLATSSVKSIRLWDVATGMLRNTFTGHSAPVRSVAFSPDGKTLATGSSDSTARIWDITTGKARSTLTGQNSPVEAVAFSPDGKTLATSNYDKSVRVWDVATRRIRRTLAGHTALVASVAFSPDGRVLAAGGYDGSVRLWDINAAKTLRILPKAAAPVGRVAFSPDGKTLVTGSQDTTVRIWDIATGTLRNTRTGHTVPGGPAVISPDGKAVATGSLPGDSDRTARVRDVGTGRTRTITTDHTARVVLMAFSPDGRTLATSSGEQSLITGSFDDTVALWDAGTGKARNVITGVSGNVLAMAFSPDGRTIATSGDDRTVRLWDVATGKSRSVFPQNATQVVLLEFSPDGKTLATGSGDSAVQLWDVDLPDAAEAGRRVCRALHRDFTRRERSSYVRDQASGPVCPA</sequence>
<dbReference type="SMART" id="SM00530">
    <property type="entry name" value="HTH_XRE"/>
    <property type="match status" value="1"/>
</dbReference>
<dbReference type="InterPro" id="IPR019775">
    <property type="entry name" value="WD40_repeat_CS"/>
</dbReference>
<feature type="repeat" description="WD" evidence="3">
    <location>
        <begin position="1196"/>
        <end position="1237"/>
    </location>
</feature>
<accession>A0ABQ2Z350</accession>
<feature type="repeat" description="WD" evidence="3">
    <location>
        <begin position="1057"/>
        <end position="1098"/>
    </location>
</feature>
<feature type="repeat" description="WD" evidence="3">
    <location>
        <begin position="722"/>
        <end position="763"/>
    </location>
</feature>
<dbReference type="Gene3D" id="2.130.10.10">
    <property type="entry name" value="YVTN repeat-like/Quinoprotein amine dehydrogenase"/>
    <property type="match status" value="5"/>
</dbReference>
<evidence type="ECO:0000256" key="3">
    <source>
        <dbReference type="PROSITE-ProRule" id="PRU00221"/>
    </source>
</evidence>
<protein>
    <recommendedName>
        <fullName evidence="5">HTH cro/C1-type domain-containing protein</fullName>
    </recommendedName>
</protein>
<dbReference type="PRINTS" id="PR00320">
    <property type="entry name" value="GPROTEINBRPT"/>
</dbReference>
<dbReference type="SUPFAM" id="SSF50978">
    <property type="entry name" value="WD40 repeat-like"/>
    <property type="match status" value="2"/>
</dbReference>
<keyword evidence="1 3" id="KW-0853">WD repeat</keyword>
<dbReference type="InterPro" id="IPR001680">
    <property type="entry name" value="WD40_rpt"/>
</dbReference>
<dbReference type="EMBL" id="BMUT01000013">
    <property type="protein sequence ID" value="GGY01199.1"/>
    <property type="molecule type" value="Genomic_DNA"/>
</dbReference>
<dbReference type="InterPro" id="IPR036322">
    <property type="entry name" value="WD40_repeat_dom_sf"/>
</dbReference>
<feature type="region of interest" description="Disordered" evidence="4">
    <location>
        <begin position="1"/>
        <end position="24"/>
    </location>
</feature>
<keyword evidence="7" id="KW-1185">Reference proteome</keyword>
<dbReference type="Pfam" id="PF00400">
    <property type="entry name" value="WD40"/>
    <property type="match status" value="13"/>
</dbReference>
<evidence type="ECO:0000256" key="1">
    <source>
        <dbReference type="ARBA" id="ARBA00022574"/>
    </source>
</evidence>
<feature type="repeat" description="WD" evidence="3">
    <location>
        <begin position="812"/>
        <end position="846"/>
    </location>
</feature>
<dbReference type="SUPFAM" id="SSF47413">
    <property type="entry name" value="lambda repressor-like DNA-binding domains"/>
    <property type="match status" value="1"/>
</dbReference>
<evidence type="ECO:0000259" key="5">
    <source>
        <dbReference type="PROSITE" id="PS50943"/>
    </source>
</evidence>
<keyword evidence="2" id="KW-0677">Repeat</keyword>
<feature type="repeat" description="WD" evidence="3">
    <location>
        <begin position="973"/>
        <end position="1014"/>
    </location>
</feature>
<dbReference type="PANTHER" id="PTHR19879">
    <property type="entry name" value="TRANSCRIPTION INITIATION FACTOR TFIID"/>
    <property type="match status" value="1"/>
</dbReference>
<dbReference type="Pfam" id="PF13560">
    <property type="entry name" value="HTH_31"/>
    <property type="match status" value="1"/>
</dbReference>
<evidence type="ECO:0000256" key="2">
    <source>
        <dbReference type="ARBA" id="ARBA00022737"/>
    </source>
</evidence>
<dbReference type="CDD" id="cd00093">
    <property type="entry name" value="HTH_XRE"/>
    <property type="match status" value="1"/>
</dbReference>
<feature type="repeat" description="WD" evidence="3">
    <location>
        <begin position="764"/>
        <end position="805"/>
    </location>
</feature>
<dbReference type="PROSITE" id="PS00678">
    <property type="entry name" value="WD_REPEATS_1"/>
    <property type="match status" value="11"/>
</dbReference>
<feature type="repeat" description="WD" evidence="3">
    <location>
        <begin position="931"/>
        <end position="972"/>
    </location>
</feature>
<evidence type="ECO:0000256" key="4">
    <source>
        <dbReference type="SAM" id="MobiDB-lite"/>
    </source>
</evidence>
<name>A0ABQ2Z350_9ACTN</name>
<dbReference type="InterPro" id="IPR049052">
    <property type="entry name" value="nSTAND1"/>
</dbReference>
<dbReference type="Gene3D" id="1.10.260.40">
    <property type="entry name" value="lambda repressor-like DNA-binding domains"/>
    <property type="match status" value="1"/>
</dbReference>
<evidence type="ECO:0000313" key="7">
    <source>
        <dbReference type="Proteomes" id="UP000659223"/>
    </source>
</evidence>
<reference evidence="7" key="1">
    <citation type="journal article" date="2019" name="Int. J. Syst. Evol. Microbiol.">
        <title>The Global Catalogue of Microorganisms (GCM) 10K type strain sequencing project: providing services to taxonomists for standard genome sequencing and annotation.</title>
        <authorList>
            <consortium name="The Broad Institute Genomics Platform"/>
            <consortium name="The Broad Institute Genome Sequencing Center for Infectious Disease"/>
            <person name="Wu L."/>
            <person name="Ma J."/>
        </authorList>
    </citation>
    <scope>NUCLEOTIDE SEQUENCE [LARGE SCALE GENOMIC DNA]</scope>
    <source>
        <strain evidence="7">JCM 4586</strain>
    </source>
</reference>
<evidence type="ECO:0000313" key="6">
    <source>
        <dbReference type="EMBL" id="GGY01199.1"/>
    </source>
</evidence>
<dbReference type="PROSITE" id="PS50943">
    <property type="entry name" value="HTH_CROC1"/>
    <property type="match status" value="1"/>
</dbReference>
<dbReference type="PROSITE" id="PS50082">
    <property type="entry name" value="WD_REPEATS_2"/>
    <property type="match status" value="12"/>
</dbReference>
<organism evidence="6 7">
    <name type="scientific">Streptomyces hiroshimensis</name>
    <dbReference type="NCBI Taxonomy" id="66424"/>
    <lineage>
        <taxon>Bacteria</taxon>
        <taxon>Bacillati</taxon>
        <taxon>Actinomycetota</taxon>
        <taxon>Actinomycetes</taxon>
        <taxon>Kitasatosporales</taxon>
        <taxon>Streptomycetaceae</taxon>
        <taxon>Streptomyces</taxon>
    </lineage>
</organism>
<feature type="repeat" description="WD" evidence="3">
    <location>
        <begin position="1145"/>
        <end position="1195"/>
    </location>
</feature>
<gene>
    <name evidence="6" type="ORF">GCM10010324_55010</name>
</gene>
<dbReference type="PROSITE" id="PS50294">
    <property type="entry name" value="WD_REPEATS_REGION"/>
    <property type="match status" value="11"/>
</dbReference>
<dbReference type="SUPFAM" id="SSF50998">
    <property type="entry name" value="Quinoprotein alcohol dehydrogenase-like"/>
    <property type="match status" value="1"/>
</dbReference>
<dbReference type="InterPro" id="IPR015943">
    <property type="entry name" value="WD40/YVTN_repeat-like_dom_sf"/>
</dbReference>
<dbReference type="CDD" id="cd00200">
    <property type="entry name" value="WD40"/>
    <property type="match status" value="2"/>
</dbReference>
<dbReference type="InterPro" id="IPR010982">
    <property type="entry name" value="Lambda_DNA-bd_dom_sf"/>
</dbReference>
<dbReference type="InterPro" id="IPR011047">
    <property type="entry name" value="Quinoprotein_ADH-like_sf"/>
</dbReference>
<feature type="repeat" description="WD" evidence="3">
    <location>
        <begin position="1015"/>
        <end position="1056"/>
    </location>
</feature>
<comment type="caution">
    <text evidence="6">The sequence shown here is derived from an EMBL/GenBank/DDBJ whole genome shotgun (WGS) entry which is preliminary data.</text>
</comment>
<dbReference type="Pfam" id="PF20703">
    <property type="entry name" value="nSTAND1"/>
    <property type="match status" value="1"/>
</dbReference>
<dbReference type="InterPro" id="IPR020472">
    <property type="entry name" value="WD40_PAC1"/>
</dbReference>
<dbReference type="PANTHER" id="PTHR19879:SF9">
    <property type="entry name" value="TRANSCRIPTION INITIATION FACTOR TFIID SUBUNIT 5"/>
    <property type="match status" value="1"/>
</dbReference>
<dbReference type="InterPro" id="IPR027417">
    <property type="entry name" value="P-loop_NTPase"/>
</dbReference>
<dbReference type="SUPFAM" id="SSF52540">
    <property type="entry name" value="P-loop containing nucleoside triphosphate hydrolases"/>
    <property type="match status" value="1"/>
</dbReference>
<feature type="domain" description="HTH cro/C1-type" evidence="5">
    <location>
        <begin position="27"/>
        <end position="80"/>
    </location>
</feature>
<dbReference type="SMART" id="SM00320">
    <property type="entry name" value="WD40"/>
    <property type="match status" value="14"/>
</dbReference>
<dbReference type="Proteomes" id="UP000659223">
    <property type="component" value="Unassembled WGS sequence"/>
</dbReference>